<name>A0ABX8V8J2_9FLAO</name>
<sequence>MKKIIKNVPIMLLSVVLLSSCESNNDDIDTTNQQTNEISLKSNTQSNFDLSKNADFVKFTEEYLNNFVAYSYYQQSKLGNKAEDFKRSMNDENMSIQQVENVYTAYGLDFDVILDYQTQANNLVYNVYTSYPEFDTMSEEQASSLIFTEMGEVIGGGQITIDNHDYPAVITPSEIWYCVVEAVGLGIASTIGMKQLKKNGVKIITKALTKTLSKFAGPIGAAIMIIDFGICLSDADAD</sequence>
<evidence type="ECO:0000313" key="2">
    <source>
        <dbReference type="EMBL" id="QYJ68837.1"/>
    </source>
</evidence>
<dbReference type="RefSeq" id="WP_220641176.1">
    <property type="nucleotide sequence ID" value="NZ_CP080429.1"/>
</dbReference>
<evidence type="ECO:0000256" key="1">
    <source>
        <dbReference type="SAM" id="SignalP"/>
    </source>
</evidence>
<dbReference type="Proteomes" id="UP000825381">
    <property type="component" value="Chromosome"/>
</dbReference>
<feature type="signal peptide" evidence="1">
    <location>
        <begin position="1"/>
        <end position="25"/>
    </location>
</feature>
<accession>A0ABX8V8J2</accession>
<dbReference type="EMBL" id="CP080429">
    <property type="protein sequence ID" value="QYJ68837.1"/>
    <property type="molecule type" value="Genomic_DNA"/>
</dbReference>
<keyword evidence="1" id="KW-0732">Signal</keyword>
<evidence type="ECO:0000313" key="3">
    <source>
        <dbReference type="Proteomes" id="UP000825381"/>
    </source>
</evidence>
<dbReference type="PROSITE" id="PS51257">
    <property type="entry name" value="PROKAR_LIPOPROTEIN"/>
    <property type="match status" value="1"/>
</dbReference>
<keyword evidence="3" id="KW-1185">Reference proteome</keyword>
<reference evidence="2 3" key="1">
    <citation type="submission" date="2021-07" db="EMBL/GenBank/DDBJ databases">
        <title>Flavobacterium WSW3-B6 sp.nov, isolated from seaweed.</title>
        <authorList>
            <person name="Muhammad N."/>
            <person name="Ho H."/>
            <person name="Lee Y.-J."/>
            <person name="Nguyen T."/>
            <person name="Ho J."/>
            <person name="Kim S.-G."/>
        </authorList>
    </citation>
    <scope>NUCLEOTIDE SEQUENCE [LARGE SCALE GENOMIC DNA]</scope>
    <source>
        <strain evidence="2 3">WSW3-B6</strain>
    </source>
</reference>
<feature type="chain" id="PRO_5045266219" evidence="1">
    <location>
        <begin position="26"/>
        <end position="238"/>
    </location>
</feature>
<protein>
    <submittedName>
        <fullName evidence="2">Uncharacterized protein</fullName>
    </submittedName>
</protein>
<proteinExistence type="predicted"/>
<gene>
    <name evidence="2" type="ORF">K1I41_02855</name>
</gene>
<organism evidence="2 3">
    <name type="scientific">Flavobacterium litorale</name>
    <dbReference type="NCBI Taxonomy" id="2856519"/>
    <lineage>
        <taxon>Bacteria</taxon>
        <taxon>Pseudomonadati</taxon>
        <taxon>Bacteroidota</taxon>
        <taxon>Flavobacteriia</taxon>
        <taxon>Flavobacteriales</taxon>
        <taxon>Flavobacteriaceae</taxon>
        <taxon>Flavobacterium</taxon>
    </lineage>
</organism>